<evidence type="ECO:0000313" key="2">
    <source>
        <dbReference type="EMBL" id="TLD69267.1"/>
    </source>
</evidence>
<accession>A0A5R8KAG9</accession>
<proteinExistence type="predicted"/>
<dbReference type="GO" id="GO:0016740">
    <property type="term" value="F:transferase activity"/>
    <property type="evidence" value="ECO:0007669"/>
    <property type="project" value="UniProtKB-KW"/>
</dbReference>
<gene>
    <name evidence="2" type="ORF">FEM03_18010</name>
</gene>
<dbReference type="OrthoDB" id="184049at2"/>
<comment type="caution">
    <text evidence="2">The sequence shown here is derived from an EMBL/GenBank/DDBJ whole genome shotgun (WGS) entry which is preliminary data.</text>
</comment>
<evidence type="ECO:0000259" key="1">
    <source>
        <dbReference type="Pfam" id="PF00535"/>
    </source>
</evidence>
<dbReference type="EMBL" id="VAUV01000014">
    <property type="protein sequence ID" value="TLD69267.1"/>
    <property type="molecule type" value="Genomic_DNA"/>
</dbReference>
<dbReference type="Proteomes" id="UP000306196">
    <property type="component" value="Unassembled WGS sequence"/>
</dbReference>
<dbReference type="InterPro" id="IPR001173">
    <property type="entry name" value="Glyco_trans_2-like"/>
</dbReference>
<evidence type="ECO:0000313" key="3">
    <source>
        <dbReference type="Proteomes" id="UP000306196"/>
    </source>
</evidence>
<dbReference type="SUPFAM" id="SSF53448">
    <property type="entry name" value="Nucleotide-diphospho-sugar transferases"/>
    <property type="match status" value="1"/>
</dbReference>
<dbReference type="InterPro" id="IPR029044">
    <property type="entry name" value="Nucleotide-diphossugar_trans"/>
</dbReference>
<organism evidence="2 3">
    <name type="scientific">Phragmitibacter flavus</name>
    <dbReference type="NCBI Taxonomy" id="2576071"/>
    <lineage>
        <taxon>Bacteria</taxon>
        <taxon>Pseudomonadati</taxon>
        <taxon>Verrucomicrobiota</taxon>
        <taxon>Verrucomicrobiia</taxon>
        <taxon>Verrucomicrobiales</taxon>
        <taxon>Verrucomicrobiaceae</taxon>
        <taxon>Phragmitibacter</taxon>
    </lineage>
</organism>
<keyword evidence="2" id="KW-0808">Transferase</keyword>
<dbReference type="Pfam" id="PF00535">
    <property type="entry name" value="Glycos_transf_2"/>
    <property type="match status" value="1"/>
</dbReference>
<reference evidence="2 3" key="1">
    <citation type="submission" date="2019-05" db="EMBL/GenBank/DDBJ databases">
        <title>Verrucobacter flavum gen. nov., sp. nov. a new member of the family Verrucomicrobiaceae.</title>
        <authorList>
            <person name="Szuroczki S."/>
            <person name="Abbaszade G."/>
            <person name="Szabo A."/>
            <person name="Felfoldi T."/>
            <person name="Schumann P."/>
            <person name="Boka K."/>
            <person name="Keki Z."/>
            <person name="Toumi M."/>
            <person name="Toth E."/>
        </authorList>
    </citation>
    <scope>NUCLEOTIDE SEQUENCE [LARGE SCALE GENOMIC DNA]</scope>
    <source>
        <strain evidence="2 3">MG-N-17</strain>
    </source>
</reference>
<keyword evidence="3" id="KW-1185">Reference proteome</keyword>
<dbReference type="PANTHER" id="PTHR43685:SF11">
    <property type="entry name" value="GLYCOSYLTRANSFERASE TAGX-RELATED"/>
    <property type="match status" value="1"/>
</dbReference>
<sequence length="325" mass="36895">MEDKKTHSELSVSIIIPAYNYENFIVRAIESALGQDHPEIEVIVVDDGSTDSTGMLAARFEPKVRLVSQRNQGLAGARNEGIARSKGAFIIFLDADDWMESFAVSQMVKKFAELPAEYGVVACEKNVIDRTGKVIVAGVADKKGEDVEVVWEDLVLSRPHKRFLPFALIKREVFERSGLFDVSYGRLGSEDREFFIRVSRSYRICRMNARLLNYTIHGLNMSADPNRQLPGMLKCLRAVKDSDVRPWRNILFWSKVHAFFHYQASGMYRDLPDHTKALKHIVASILRYPFPLSRKTYSLPHGTRLRRLWVCGRDCLLGLSNAGSV</sequence>
<protein>
    <submittedName>
        <fullName evidence="2">Glycosyltransferase</fullName>
    </submittedName>
</protein>
<dbReference type="PANTHER" id="PTHR43685">
    <property type="entry name" value="GLYCOSYLTRANSFERASE"/>
    <property type="match status" value="1"/>
</dbReference>
<dbReference type="InterPro" id="IPR050834">
    <property type="entry name" value="Glycosyltransf_2"/>
</dbReference>
<dbReference type="Gene3D" id="3.90.550.10">
    <property type="entry name" value="Spore Coat Polysaccharide Biosynthesis Protein SpsA, Chain A"/>
    <property type="match status" value="1"/>
</dbReference>
<dbReference type="RefSeq" id="WP_138087682.1">
    <property type="nucleotide sequence ID" value="NZ_VAUV01000014.1"/>
</dbReference>
<name>A0A5R8KAG9_9BACT</name>
<dbReference type="AlphaFoldDB" id="A0A5R8KAG9"/>
<feature type="domain" description="Glycosyltransferase 2-like" evidence="1">
    <location>
        <begin position="13"/>
        <end position="122"/>
    </location>
</feature>